<dbReference type="Proteomes" id="UP000075880">
    <property type="component" value="Unassembled WGS sequence"/>
</dbReference>
<organism evidence="3 4">
    <name type="scientific">Anopheles atroparvus</name>
    <name type="common">European mosquito</name>
    <dbReference type="NCBI Taxonomy" id="41427"/>
    <lineage>
        <taxon>Eukaryota</taxon>
        <taxon>Metazoa</taxon>
        <taxon>Ecdysozoa</taxon>
        <taxon>Arthropoda</taxon>
        <taxon>Hexapoda</taxon>
        <taxon>Insecta</taxon>
        <taxon>Pterygota</taxon>
        <taxon>Neoptera</taxon>
        <taxon>Endopterygota</taxon>
        <taxon>Diptera</taxon>
        <taxon>Nematocera</taxon>
        <taxon>Culicoidea</taxon>
        <taxon>Culicidae</taxon>
        <taxon>Anophelinae</taxon>
        <taxon>Anopheles</taxon>
    </lineage>
</organism>
<dbReference type="PANTHER" id="PTHR36695">
    <property type="entry name" value="AGAP008648-PA"/>
    <property type="match status" value="1"/>
</dbReference>
<feature type="signal peptide" evidence="1">
    <location>
        <begin position="1"/>
        <end position="21"/>
    </location>
</feature>
<evidence type="ECO:0000256" key="1">
    <source>
        <dbReference type="SAM" id="SignalP"/>
    </source>
</evidence>
<keyword evidence="4" id="KW-1185">Reference proteome</keyword>
<dbReference type="PANTHER" id="PTHR36695:SF12">
    <property type="entry name" value="AGAP008648-PA"/>
    <property type="match status" value="1"/>
</dbReference>
<evidence type="ECO:0000313" key="3">
    <source>
        <dbReference type="EnsemblMetazoa" id="ENSAATROPP008110"/>
    </source>
</evidence>
<accession>A0AAG5DB79</accession>
<evidence type="ECO:0000313" key="4">
    <source>
        <dbReference type="Proteomes" id="UP000075880"/>
    </source>
</evidence>
<sequence>MAGYSLLPIVTIVLLVHSGQSVLHENSFDAIKGCLQFDNVPGYDDVQVYFPTSLFRNMERTPTSRVFRMGVVGKNDGHIRFGSSAFPYGDTVVEIVLSGWANTKSAGRLQ</sequence>
<evidence type="ECO:0000259" key="2">
    <source>
        <dbReference type="Pfam" id="PF12248"/>
    </source>
</evidence>
<protein>
    <recommendedName>
        <fullName evidence="2">Farnesoic acid O-methyl transferase domain-containing protein</fullName>
    </recommendedName>
</protein>
<dbReference type="AlphaFoldDB" id="A0AAG5DB79"/>
<dbReference type="EnsemblMetazoa" id="ENSAATROPT008977">
    <property type="protein sequence ID" value="ENSAATROPP008110"/>
    <property type="gene ID" value="ENSAATROPG007314"/>
</dbReference>
<keyword evidence="1" id="KW-0732">Signal</keyword>
<dbReference type="InterPro" id="IPR022041">
    <property type="entry name" value="Methyltransf_FA"/>
</dbReference>
<feature type="chain" id="PRO_5042566445" description="Farnesoic acid O-methyl transferase domain-containing protein" evidence="1">
    <location>
        <begin position="22"/>
        <end position="110"/>
    </location>
</feature>
<reference evidence="3" key="1">
    <citation type="submission" date="2024-04" db="UniProtKB">
        <authorList>
            <consortium name="EnsemblMetazoa"/>
        </authorList>
    </citation>
    <scope>IDENTIFICATION</scope>
    <source>
        <strain evidence="3">EBRO</strain>
    </source>
</reference>
<name>A0AAG5DB79_ANOAO</name>
<proteinExistence type="predicted"/>
<dbReference type="Pfam" id="PF12248">
    <property type="entry name" value="Methyltransf_FA"/>
    <property type="match status" value="1"/>
</dbReference>
<feature type="domain" description="Farnesoic acid O-methyl transferase" evidence="2">
    <location>
        <begin position="48"/>
        <end position="109"/>
    </location>
</feature>